<dbReference type="InterPro" id="IPR010902">
    <property type="entry name" value="NUMOD4"/>
</dbReference>
<name>A0AAP6TE22_STAAU</name>
<dbReference type="InterPro" id="IPR036388">
    <property type="entry name" value="WH-like_DNA-bd_sf"/>
</dbReference>
<feature type="domain" description="HNH nuclease" evidence="2">
    <location>
        <begin position="68"/>
        <end position="112"/>
    </location>
</feature>
<evidence type="ECO:0000313" key="3">
    <source>
        <dbReference type="EMBL" id="NGK22481.1"/>
    </source>
</evidence>
<evidence type="ECO:0000259" key="1">
    <source>
        <dbReference type="Pfam" id="PF07463"/>
    </source>
</evidence>
<keyword evidence="3" id="KW-0378">Hydrolase</keyword>
<dbReference type="EMBL" id="JAAJIY010000082">
    <property type="protein sequence ID" value="NGK22481.1"/>
    <property type="molecule type" value="Genomic_DNA"/>
</dbReference>
<reference evidence="4 6" key="1">
    <citation type="journal article" date="2020" name="J. Antimicrob. Chemother.">
        <title>Detection of heterogeneous vancomycin intermediate resistance in MRSA isolates from Latin America.</title>
        <authorList>
            <person name="Castro B.E."/>
            <person name="Berrio M."/>
            <person name="Vargas M.L."/>
            <person name="Carvajal L.P."/>
            <person name="Millan L.V."/>
            <person name="Rios R."/>
            <person name="Hernandez A.K."/>
            <person name="Rincon S."/>
            <person name="Cubides P."/>
            <person name="Forero E."/>
            <person name="Dinh A."/>
            <person name="Seas C."/>
            <person name="Munita J.M."/>
            <person name="Arias C.A."/>
            <person name="Reyes J."/>
            <person name="Diaz L."/>
        </authorList>
    </citation>
    <scope>NUCLEOTIDE SEQUENCE [LARGE SCALE GENOMIC DNA]</scope>
    <source>
        <strain evidence="4 6">UP89</strain>
    </source>
</reference>
<dbReference type="GO" id="GO:0016788">
    <property type="term" value="F:hydrolase activity, acting on ester bonds"/>
    <property type="evidence" value="ECO:0007669"/>
    <property type="project" value="InterPro"/>
</dbReference>
<proteinExistence type="predicted"/>
<dbReference type="SUPFAM" id="SSF54060">
    <property type="entry name" value="His-Me finger endonucleases"/>
    <property type="match status" value="1"/>
</dbReference>
<evidence type="ECO:0000313" key="4">
    <source>
        <dbReference type="EMBL" id="NUY67300.1"/>
    </source>
</evidence>
<dbReference type="Proteomes" id="UP000478431">
    <property type="component" value="Unassembled WGS sequence"/>
</dbReference>
<reference evidence="3 5" key="2">
    <citation type="submission" date="2020-02" db="EMBL/GenBank/DDBJ databases">
        <title>Novel Insights Into The Classification of Staphylococcal Beta-Lactamases In Relation To The Cefazolin Inoculum Effect.</title>
        <authorList>
            <person name="Carvajal L.P."/>
            <person name="Rincon S."/>
            <person name="Echeverri A."/>
            <person name="Porras J."/>
            <person name="Rios R."/>
            <person name="Ordonez K."/>
            <person name="Seas C."/>
            <person name="Gomez-Villegas S."/>
            <person name="Diaz L."/>
            <person name="Arias C.A."/>
            <person name="Reyes J."/>
        </authorList>
    </citation>
    <scope>NUCLEOTIDE SEQUENCE [LARGE SCALE GENOMIC DNA]</scope>
    <source>
        <strain evidence="3 5">UP127</strain>
    </source>
</reference>
<keyword evidence="3" id="KW-0540">Nuclease</keyword>
<feature type="domain" description="NUMOD4" evidence="1">
    <location>
        <begin position="3"/>
        <end position="60"/>
    </location>
</feature>
<dbReference type="Gene3D" id="1.10.10.10">
    <property type="entry name" value="Winged helix-like DNA-binding domain superfamily/Winged helix DNA-binding domain"/>
    <property type="match status" value="1"/>
</dbReference>
<dbReference type="InterPro" id="IPR044925">
    <property type="entry name" value="His-Me_finger_sf"/>
</dbReference>
<dbReference type="RefSeq" id="WP_000136401.1">
    <property type="nucleotide sequence ID" value="NZ_CP034102.1"/>
</dbReference>
<evidence type="ECO:0000313" key="5">
    <source>
        <dbReference type="Proteomes" id="UP000478431"/>
    </source>
</evidence>
<organism evidence="3 5">
    <name type="scientific">Staphylococcus aureus</name>
    <dbReference type="NCBI Taxonomy" id="1280"/>
    <lineage>
        <taxon>Bacteria</taxon>
        <taxon>Bacillati</taxon>
        <taxon>Bacillota</taxon>
        <taxon>Bacilli</taxon>
        <taxon>Bacillales</taxon>
        <taxon>Staphylococcaceae</taxon>
        <taxon>Staphylococcus</taxon>
    </lineage>
</organism>
<sequence length="181" mass="21194">MTEIWKDVINYEGYYMVSNMGRVKSLKRVVKHGGSVTRTYPTVILKPNKVAFDYFQVTLNKNSIRKSRYVHNLVMEAFVGEKKLGYEVNHKNEDKSDNRLENLEYITSKENNNYGTRIERSIKKSTNGKRSKKIKGTHIITGEEVYFPSIAEAKRQGYGNHISDAIRGKRNHCYKYKWEFI</sequence>
<dbReference type="Pfam" id="PF07463">
    <property type="entry name" value="NUMOD4"/>
    <property type="match status" value="1"/>
</dbReference>
<evidence type="ECO:0000259" key="2">
    <source>
        <dbReference type="Pfam" id="PF13392"/>
    </source>
</evidence>
<dbReference type="GO" id="GO:0004519">
    <property type="term" value="F:endonuclease activity"/>
    <property type="evidence" value="ECO:0007669"/>
    <property type="project" value="UniProtKB-KW"/>
</dbReference>
<protein>
    <submittedName>
        <fullName evidence="3">Endonuclease</fullName>
    </submittedName>
</protein>
<dbReference type="Proteomes" id="UP000561555">
    <property type="component" value="Unassembled WGS sequence"/>
</dbReference>
<comment type="caution">
    <text evidence="3">The sequence shown here is derived from an EMBL/GenBank/DDBJ whole genome shotgun (WGS) entry which is preliminary data.</text>
</comment>
<dbReference type="Gene3D" id="3.90.75.20">
    <property type="match status" value="1"/>
</dbReference>
<dbReference type="InterPro" id="IPR003615">
    <property type="entry name" value="HNH_nuc"/>
</dbReference>
<dbReference type="AlphaFoldDB" id="A0AAP6TE22"/>
<evidence type="ECO:0000313" key="6">
    <source>
        <dbReference type="Proteomes" id="UP000561555"/>
    </source>
</evidence>
<accession>A0AAP6TE22</accession>
<dbReference type="EMBL" id="JAANDN010000010">
    <property type="protein sequence ID" value="NUY67300.1"/>
    <property type="molecule type" value="Genomic_DNA"/>
</dbReference>
<dbReference type="Pfam" id="PF13392">
    <property type="entry name" value="HNH_3"/>
    <property type="match status" value="1"/>
</dbReference>
<gene>
    <name evidence="3" type="ORF">G0Z31_13410</name>
    <name evidence="4" type="ORF">GQX52_01280</name>
</gene>
<keyword evidence="3" id="KW-0255">Endonuclease</keyword>